<feature type="transmembrane region" description="Helical" evidence="1">
    <location>
        <begin position="112"/>
        <end position="133"/>
    </location>
</feature>
<feature type="transmembrane region" description="Helical" evidence="1">
    <location>
        <begin position="12"/>
        <end position="31"/>
    </location>
</feature>
<dbReference type="Pfam" id="PF07693">
    <property type="entry name" value="KAP_NTPase"/>
    <property type="match status" value="1"/>
</dbReference>
<keyword evidence="1" id="KW-1133">Transmembrane helix</keyword>
<evidence type="ECO:0000313" key="4">
    <source>
        <dbReference type="Proteomes" id="UP000228740"/>
    </source>
</evidence>
<gene>
    <name evidence="3" type="ORF">CLV73_2954</name>
</gene>
<dbReference type="SUPFAM" id="SSF52540">
    <property type="entry name" value="P-loop containing nucleoside triphosphate hydrolases"/>
    <property type="match status" value="1"/>
</dbReference>
<dbReference type="Gene3D" id="3.40.50.300">
    <property type="entry name" value="P-loop containing nucleotide triphosphate hydrolases"/>
    <property type="match status" value="1"/>
</dbReference>
<feature type="domain" description="KAP NTPase" evidence="2">
    <location>
        <begin position="167"/>
        <end position="303"/>
    </location>
</feature>
<accession>A0A2M9C2J5</accession>
<evidence type="ECO:0000259" key="2">
    <source>
        <dbReference type="Pfam" id="PF07693"/>
    </source>
</evidence>
<keyword evidence="1" id="KW-0472">Membrane</keyword>
<feature type="transmembrane region" description="Helical" evidence="1">
    <location>
        <begin position="43"/>
        <end position="70"/>
    </location>
</feature>
<dbReference type="AlphaFoldDB" id="A0A2M9C2J5"/>
<feature type="transmembrane region" description="Helical" evidence="1">
    <location>
        <begin position="82"/>
        <end position="100"/>
    </location>
</feature>
<dbReference type="InterPro" id="IPR011646">
    <property type="entry name" value="KAP_P-loop"/>
</dbReference>
<name>A0A2M9C2J5_9FLAO</name>
<dbReference type="EMBL" id="PGFD01000002">
    <property type="protein sequence ID" value="PJJ64590.1"/>
    <property type="molecule type" value="Genomic_DNA"/>
</dbReference>
<protein>
    <submittedName>
        <fullName evidence="3">KAP-like P-loop domain-containing protein</fullName>
    </submittedName>
</protein>
<dbReference type="Proteomes" id="UP000228740">
    <property type="component" value="Unassembled WGS sequence"/>
</dbReference>
<dbReference type="InterPro" id="IPR027417">
    <property type="entry name" value="P-loop_NTPase"/>
</dbReference>
<dbReference type="OrthoDB" id="88903at2"/>
<comment type="caution">
    <text evidence="3">The sequence shown here is derived from an EMBL/GenBank/DDBJ whole genome shotgun (WGS) entry which is preliminary data.</text>
</comment>
<proteinExistence type="predicted"/>
<organism evidence="3 4">
    <name type="scientific">Chryseobacterium geocarposphaerae</name>
    <dbReference type="NCBI Taxonomy" id="1416776"/>
    <lineage>
        <taxon>Bacteria</taxon>
        <taxon>Pseudomonadati</taxon>
        <taxon>Bacteroidota</taxon>
        <taxon>Flavobacteriia</taxon>
        <taxon>Flavobacteriales</taxon>
        <taxon>Weeksellaceae</taxon>
        <taxon>Chryseobacterium group</taxon>
        <taxon>Chryseobacterium</taxon>
    </lineage>
</organism>
<keyword evidence="4" id="KW-1185">Reference proteome</keyword>
<reference evidence="3 4" key="1">
    <citation type="submission" date="2017-11" db="EMBL/GenBank/DDBJ databases">
        <title>Genomic Encyclopedia of Archaeal and Bacterial Type Strains, Phase II (KMG-II): From Individual Species to Whole Genera.</title>
        <authorList>
            <person name="Goeker M."/>
        </authorList>
    </citation>
    <scope>NUCLEOTIDE SEQUENCE [LARGE SCALE GENOMIC DNA]</scope>
    <source>
        <strain evidence="3 4">DSM 27617</strain>
    </source>
</reference>
<evidence type="ECO:0000256" key="1">
    <source>
        <dbReference type="SAM" id="Phobius"/>
    </source>
</evidence>
<sequence>MKLLDKLIFQLSEYKWIFFSLLFYFSFQDFILDYYKKYLVGKFLMFFSVSWITECAFYFIIILFIVWAINKYQKGFYFKPNTIVYSVIILFFYTYIRWSFGKDMKSLETISFIKYFDLVYFIIGTVVLLQFFFKLKRKEKDISEIIPFYPDSPIHTSSEDILNRKEKALQVARFVKSNQSESSIAIGIVGKWGDGKTSFMSLIEESFTGNGDYIIIKFRSWLNISVKSIFNDFFNTVEKEIKPYSIDIAKEIKKYGKSVLPIYKSSTTEILLNSLDLISDKSVSEDFENLDNLLGKLGKKVVIF</sequence>
<evidence type="ECO:0000313" key="3">
    <source>
        <dbReference type="EMBL" id="PJJ64590.1"/>
    </source>
</evidence>
<keyword evidence="1" id="KW-0812">Transmembrane</keyword>